<gene>
    <name evidence="1" type="ORF">Sru01_26150</name>
</gene>
<organism evidence="1 2">
    <name type="scientific">Sphaerisporangium rufum</name>
    <dbReference type="NCBI Taxonomy" id="1381558"/>
    <lineage>
        <taxon>Bacteria</taxon>
        <taxon>Bacillati</taxon>
        <taxon>Actinomycetota</taxon>
        <taxon>Actinomycetes</taxon>
        <taxon>Streptosporangiales</taxon>
        <taxon>Streptosporangiaceae</taxon>
        <taxon>Sphaerisporangium</taxon>
    </lineage>
</organism>
<dbReference type="EMBL" id="BOOU01000036">
    <property type="protein sequence ID" value="GII77633.1"/>
    <property type="molecule type" value="Genomic_DNA"/>
</dbReference>
<comment type="caution">
    <text evidence="1">The sequence shown here is derived from an EMBL/GenBank/DDBJ whole genome shotgun (WGS) entry which is preliminary data.</text>
</comment>
<dbReference type="AlphaFoldDB" id="A0A919R236"/>
<name>A0A919R236_9ACTN</name>
<proteinExistence type="predicted"/>
<sequence>MPNVDLPALYAEFESWVFPDSWTSREHAGLTVTSDAGGHAIVLAASEEFWDDHDGSAAQAAWESLEPLCRDYEAAAIAVWGDPHPVDVTRRLARGESSPFTELLIAHGTIKGRFWDRGERALGLSVAQIDKEMAIQVIAFIVPAAELSL</sequence>
<protein>
    <submittedName>
        <fullName evidence="1">Uncharacterized protein</fullName>
    </submittedName>
</protein>
<evidence type="ECO:0000313" key="2">
    <source>
        <dbReference type="Proteomes" id="UP000655287"/>
    </source>
</evidence>
<keyword evidence="2" id="KW-1185">Reference proteome</keyword>
<evidence type="ECO:0000313" key="1">
    <source>
        <dbReference type="EMBL" id="GII77633.1"/>
    </source>
</evidence>
<dbReference type="RefSeq" id="WP_203984566.1">
    <property type="nucleotide sequence ID" value="NZ_BOOU01000036.1"/>
</dbReference>
<accession>A0A919R236</accession>
<dbReference type="Proteomes" id="UP000655287">
    <property type="component" value="Unassembled WGS sequence"/>
</dbReference>
<reference evidence="1" key="1">
    <citation type="submission" date="2021-01" db="EMBL/GenBank/DDBJ databases">
        <title>Whole genome shotgun sequence of Sphaerisporangium rufum NBRC 109079.</title>
        <authorList>
            <person name="Komaki H."/>
            <person name="Tamura T."/>
        </authorList>
    </citation>
    <scope>NUCLEOTIDE SEQUENCE</scope>
    <source>
        <strain evidence="1">NBRC 109079</strain>
    </source>
</reference>